<dbReference type="CDD" id="cd02274">
    <property type="entry name" value="DHDPR_N"/>
    <property type="match status" value="1"/>
</dbReference>
<dbReference type="GO" id="GO:0008839">
    <property type="term" value="F:4-hydroxy-tetrahydrodipicolinate reductase"/>
    <property type="evidence" value="ECO:0007669"/>
    <property type="project" value="UniProtKB-UniRule"/>
</dbReference>
<evidence type="ECO:0000256" key="6">
    <source>
        <dbReference type="ARBA" id="ARBA00023002"/>
    </source>
</evidence>
<keyword evidence="2 13" id="KW-0963">Cytoplasm</keyword>
<evidence type="ECO:0000256" key="2">
    <source>
        <dbReference type="ARBA" id="ARBA00022490"/>
    </source>
</evidence>
<comment type="function">
    <text evidence="13">Catalyzes the conversion of 4-hydroxy-tetrahydrodipicolinate (HTPA) to tetrahydrodipicolinate.</text>
</comment>
<dbReference type="InterPro" id="IPR023940">
    <property type="entry name" value="DHDPR_bac"/>
</dbReference>
<protein>
    <recommendedName>
        <fullName evidence="10 13">4-hydroxy-tetrahydrodipicolinate reductase</fullName>
        <shortName evidence="13">HTPA reductase</shortName>
        <ecNumber evidence="10 13">1.17.1.8</ecNumber>
    </recommendedName>
</protein>
<evidence type="ECO:0000259" key="14">
    <source>
        <dbReference type="Pfam" id="PF01113"/>
    </source>
</evidence>
<evidence type="ECO:0000256" key="12">
    <source>
        <dbReference type="ARBA" id="ARBA00049396"/>
    </source>
</evidence>
<dbReference type="RefSeq" id="WP_148340019.1">
    <property type="nucleotide sequence ID" value="NZ_LR699119.1"/>
</dbReference>
<dbReference type="SUPFAM" id="SSF51735">
    <property type="entry name" value="NAD(P)-binding Rossmann-fold domains"/>
    <property type="match status" value="1"/>
</dbReference>
<dbReference type="HAMAP" id="MF_00102">
    <property type="entry name" value="DapB"/>
    <property type="match status" value="1"/>
</dbReference>
<comment type="caution">
    <text evidence="13">Was originally thought to be a dihydrodipicolinate reductase (DHDPR), catalyzing the conversion of dihydrodipicolinate to tetrahydrodipicolinate. However, it was shown in E.coli that the substrate of the enzymatic reaction is not dihydrodipicolinate (DHDP) but in fact (2S,4S)-4-hydroxy-2,3,4,5-tetrahydrodipicolinic acid (HTPA), the product released by the DapA-catalyzed reaction.</text>
</comment>
<feature type="binding site" evidence="13">
    <location>
        <begin position="145"/>
        <end position="146"/>
    </location>
    <ligand>
        <name>(S)-2,3,4,5-tetrahydrodipicolinate</name>
        <dbReference type="ChEBI" id="CHEBI:16845"/>
    </ligand>
</feature>
<sequence>MKPIKILVNGAFGRMGQMTVKAISTHPRLELVGQTGREYDLKKSIRDSRAQVVIDFTHPESVFKNTSDIIETGARPVIGTSGLTGAQIRALQDQCAKLKLGGIIAPNFSLGAVLMMKYAKEIVKHIPHVEIIEMHHDNKADSPSGTALRSAEMLEQAAIDVNQPVKTSRETVPGARGAQYHGIPIHAVRLPGFLAHQQIIFGNTGETLTLRHDSLDRQCFMPGVCLACEKVMDIDHLIYGLEEIL</sequence>
<feature type="binding site" evidence="13">
    <location>
        <begin position="10"/>
        <end position="15"/>
    </location>
    <ligand>
        <name>NAD(+)</name>
        <dbReference type="ChEBI" id="CHEBI:57540"/>
    </ligand>
</feature>
<dbReference type="GO" id="GO:0005829">
    <property type="term" value="C:cytosol"/>
    <property type="evidence" value="ECO:0007669"/>
    <property type="project" value="TreeGrafter"/>
</dbReference>
<dbReference type="Pfam" id="PF05173">
    <property type="entry name" value="DapB_C"/>
    <property type="match status" value="1"/>
</dbReference>
<comment type="similarity">
    <text evidence="1 13">Belongs to the DapB family.</text>
</comment>
<dbReference type="PANTHER" id="PTHR20836">
    <property type="entry name" value="DIHYDRODIPICOLINATE REDUCTASE"/>
    <property type="match status" value="1"/>
</dbReference>
<dbReference type="PROSITE" id="PS01298">
    <property type="entry name" value="DAPB"/>
    <property type="match status" value="1"/>
</dbReference>
<feature type="binding site" evidence="13">
    <location>
        <begin position="105"/>
        <end position="108"/>
    </location>
    <ligand>
        <name>NAD(+)</name>
        <dbReference type="ChEBI" id="CHEBI:57540"/>
    </ligand>
</feature>
<dbReference type="Gene3D" id="3.30.360.10">
    <property type="entry name" value="Dihydrodipicolinate Reductase, domain 2"/>
    <property type="match status" value="1"/>
</dbReference>
<proteinExistence type="inferred from homology"/>
<dbReference type="OrthoDB" id="9790352at2"/>
<reference evidence="16 17" key="1">
    <citation type="submission" date="2019-08" db="EMBL/GenBank/DDBJ databases">
        <authorList>
            <person name="Guy L."/>
        </authorList>
    </citation>
    <scope>NUCLEOTIDE SEQUENCE [LARGE SCALE GENOMIC DNA]</scope>
    <source>
        <strain evidence="16 17">SGT-108</strain>
    </source>
</reference>
<dbReference type="GO" id="GO:0050661">
    <property type="term" value="F:NADP binding"/>
    <property type="evidence" value="ECO:0007669"/>
    <property type="project" value="UniProtKB-UniRule"/>
</dbReference>
<comment type="subunit">
    <text evidence="13">Homotetramer.</text>
</comment>
<keyword evidence="4 13" id="KW-0521">NADP</keyword>
<accession>A0A5E4PID8</accession>
<dbReference type="GO" id="GO:0009089">
    <property type="term" value="P:lysine biosynthetic process via diaminopimelate"/>
    <property type="evidence" value="ECO:0007669"/>
    <property type="project" value="UniProtKB-UniRule"/>
</dbReference>
<comment type="caution">
    <text evidence="13">Lacks conserved residue(s) required for the propagation of feature annotation.</text>
</comment>
<keyword evidence="17" id="KW-1185">Reference proteome</keyword>
<keyword evidence="7 13" id="KW-0520">NAD</keyword>
<feature type="binding site" evidence="13">
    <location>
        <position position="136"/>
    </location>
    <ligand>
        <name>(S)-2,3,4,5-tetrahydrodipicolinate</name>
        <dbReference type="ChEBI" id="CHEBI:16845"/>
    </ligand>
</feature>
<evidence type="ECO:0000256" key="13">
    <source>
        <dbReference type="HAMAP-Rule" id="MF_00102"/>
    </source>
</evidence>
<evidence type="ECO:0000259" key="15">
    <source>
        <dbReference type="Pfam" id="PF05173"/>
    </source>
</evidence>
<dbReference type="AlphaFoldDB" id="A0A5E4PID8"/>
<feature type="domain" description="Dihydrodipicolinate reductase C-terminal" evidence="15">
    <location>
        <begin position="111"/>
        <end position="245"/>
    </location>
</feature>
<comment type="catalytic activity">
    <reaction evidence="12 13">
        <text>(S)-2,3,4,5-tetrahydrodipicolinate + NAD(+) + H2O = (2S,4S)-4-hydroxy-2,3,4,5-tetrahydrodipicolinate + NADH + H(+)</text>
        <dbReference type="Rhea" id="RHEA:35323"/>
        <dbReference type="ChEBI" id="CHEBI:15377"/>
        <dbReference type="ChEBI" id="CHEBI:15378"/>
        <dbReference type="ChEBI" id="CHEBI:16845"/>
        <dbReference type="ChEBI" id="CHEBI:57540"/>
        <dbReference type="ChEBI" id="CHEBI:57945"/>
        <dbReference type="ChEBI" id="CHEBI:67139"/>
        <dbReference type="EC" id="1.17.1.8"/>
    </reaction>
</comment>
<dbReference type="NCBIfam" id="TIGR00036">
    <property type="entry name" value="dapB"/>
    <property type="match status" value="1"/>
</dbReference>
<dbReference type="PIRSF" id="PIRSF000161">
    <property type="entry name" value="DHPR"/>
    <property type="match status" value="1"/>
</dbReference>
<dbReference type="EMBL" id="LR699119">
    <property type="protein sequence ID" value="VVC76714.1"/>
    <property type="molecule type" value="Genomic_DNA"/>
</dbReference>
<dbReference type="KEGG" id="asip:AQUSIP_20390"/>
<dbReference type="EC" id="1.17.1.8" evidence="10 13"/>
<evidence type="ECO:0000256" key="7">
    <source>
        <dbReference type="ARBA" id="ARBA00023027"/>
    </source>
</evidence>
<dbReference type="SUPFAM" id="SSF55347">
    <property type="entry name" value="Glyceraldehyde-3-phosphate dehydrogenase-like, C-terminal domain"/>
    <property type="match status" value="1"/>
</dbReference>
<comment type="subcellular location">
    <subcellularLocation>
        <location evidence="13">Cytoplasm</location>
    </subcellularLocation>
</comment>
<dbReference type="InterPro" id="IPR022664">
    <property type="entry name" value="DapB_N_CS"/>
</dbReference>
<evidence type="ECO:0000313" key="16">
    <source>
        <dbReference type="EMBL" id="VVC76714.1"/>
    </source>
</evidence>
<dbReference type="GO" id="GO:0016726">
    <property type="term" value="F:oxidoreductase activity, acting on CH or CH2 groups, NAD or NADP as acceptor"/>
    <property type="evidence" value="ECO:0007669"/>
    <property type="project" value="UniProtKB-UniRule"/>
</dbReference>
<keyword evidence="8 13" id="KW-0457">Lysine biosynthesis</keyword>
<dbReference type="InterPro" id="IPR000846">
    <property type="entry name" value="DapB_N"/>
</dbReference>
<dbReference type="GO" id="GO:0051287">
    <property type="term" value="F:NAD binding"/>
    <property type="evidence" value="ECO:0007669"/>
    <property type="project" value="UniProtKB-UniRule"/>
</dbReference>
<dbReference type="Proteomes" id="UP000324194">
    <property type="component" value="Chromosome 1"/>
</dbReference>
<gene>
    <name evidence="13 16" type="primary">dapB</name>
    <name evidence="16" type="ORF">AQUSIP_20390</name>
</gene>
<keyword evidence="3 13" id="KW-0028">Amino-acid biosynthesis</keyword>
<evidence type="ECO:0000256" key="10">
    <source>
        <dbReference type="ARBA" id="ARBA00038983"/>
    </source>
</evidence>
<evidence type="ECO:0000256" key="3">
    <source>
        <dbReference type="ARBA" id="ARBA00022605"/>
    </source>
</evidence>
<evidence type="ECO:0000313" key="17">
    <source>
        <dbReference type="Proteomes" id="UP000324194"/>
    </source>
</evidence>
<evidence type="ECO:0000256" key="8">
    <source>
        <dbReference type="ARBA" id="ARBA00023154"/>
    </source>
</evidence>
<dbReference type="InterPro" id="IPR036291">
    <property type="entry name" value="NAD(P)-bd_dom_sf"/>
</dbReference>
<dbReference type="Pfam" id="PF01113">
    <property type="entry name" value="DapB_N"/>
    <property type="match status" value="1"/>
</dbReference>
<dbReference type="FunFam" id="3.30.360.10:FF:000009">
    <property type="entry name" value="4-hydroxy-tetrahydrodipicolinate reductase"/>
    <property type="match status" value="1"/>
</dbReference>
<name>A0A5E4PID8_9COXI</name>
<dbReference type="InterPro" id="IPR022663">
    <property type="entry name" value="DapB_C"/>
</dbReference>
<dbReference type="PANTHER" id="PTHR20836:SF0">
    <property type="entry name" value="4-HYDROXY-TETRAHYDRODIPICOLINATE REDUCTASE 1, CHLOROPLASTIC-RELATED"/>
    <property type="match status" value="1"/>
</dbReference>
<evidence type="ECO:0000256" key="1">
    <source>
        <dbReference type="ARBA" id="ARBA00006642"/>
    </source>
</evidence>
<comment type="pathway">
    <text evidence="9 13">Amino-acid biosynthesis; L-lysine biosynthesis via DAP pathway; (S)-tetrahydrodipicolinate from L-aspartate: step 4/4.</text>
</comment>
<feature type="active site" description="Proton donor/acceptor" evidence="13">
    <location>
        <position position="135"/>
    </location>
</feature>
<keyword evidence="5 13" id="KW-0220">Diaminopimelate biosynthesis</keyword>
<evidence type="ECO:0000256" key="11">
    <source>
        <dbReference type="ARBA" id="ARBA00049080"/>
    </source>
</evidence>
<feature type="binding site" evidence="13">
    <location>
        <position position="37"/>
    </location>
    <ligand>
        <name>NADP(+)</name>
        <dbReference type="ChEBI" id="CHEBI:58349"/>
    </ligand>
</feature>
<dbReference type="GO" id="GO:0019877">
    <property type="term" value="P:diaminopimelate biosynthetic process"/>
    <property type="evidence" value="ECO:0007669"/>
    <property type="project" value="UniProtKB-UniRule"/>
</dbReference>
<dbReference type="UniPathway" id="UPA00034">
    <property type="reaction ID" value="UER00018"/>
</dbReference>
<keyword evidence="6 13" id="KW-0560">Oxidoreductase</keyword>
<feature type="domain" description="Dihydrodipicolinate reductase N-terminal" evidence="14">
    <location>
        <begin position="4"/>
        <end position="108"/>
    </location>
</feature>
<evidence type="ECO:0000256" key="4">
    <source>
        <dbReference type="ARBA" id="ARBA00022857"/>
    </source>
</evidence>
<organism evidence="16 17">
    <name type="scientific">Aquicella siphonis</name>
    <dbReference type="NCBI Taxonomy" id="254247"/>
    <lineage>
        <taxon>Bacteria</taxon>
        <taxon>Pseudomonadati</taxon>
        <taxon>Pseudomonadota</taxon>
        <taxon>Gammaproteobacteria</taxon>
        <taxon>Legionellales</taxon>
        <taxon>Coxiellaceae</taxon>
        <taxon>Aquicella</taxon>
    </lineage>
</organism>
<feature type="binding site" evidence="13">
    <location>
        <begin position="79"/>
        <end position="81"/>
    </location>
    <ligand>
        <name>NAD(+)</name>
        <dbReference type="ChEBI" id="CHEBI:57540"/>
    </ligand>
</feature>
<evidence type="ECO:0000256" key="5">
    <source>
        <dbReference type="ARBA" id="ARBA00022915"/>
    </source>
</evidence>
<feature type="active site" description="Proton donor" evidence="13">
    <location>
        <position position="139"/>
    </location>
</feature>
<evidence type="ECO:0000256" key="9">
    <source>
        <dbReference type="ARBA" id="ARBA00037922"/>
    </source>
</evidence>
<comment type="catalytic activity">
    <reaction evidence="11 13">
        <text>(S)-2,3,4,5-tetrahydrodipicolinate + NADP(+) + H2O = (2S,4S)-4-hydroxy-2,3,4,5-tetrahydrodipicolinate + NADPH + H(+)</text>
        <dbReference type="Rhea" id="RHEA:35331"/>
        <dbReference type="ChEBI" id="CHEBI:15377"/>
        <dbReference type="ChEBI" id="CHEBI:15378"/>
        <dbReference type="ChEBI" id="CHEBI:16845"/>
        <dbReference type="ChEBI" id="CHEBI:57783"/>
        <dbReference type="ChEBI" id="CHEBI:58349"/>
        <dbReference type="ChEBI" id="CHEBI:67139"/>
        <dbReference type="EC" id="1.17.1.8"/>
    </reaction>
</comment>
<dbReference type="Gene3D" id="3.40.50.720">
    <property type="entry name" value="NAD(P)-binding Rossmann-like Domain"/>
    <property type="match status" value="1"/>
</dbReference>